<keyword evidence="1" id="KW-0812">Transmembrane</keyword>
<organism evidence="2">
    <name type="scientific">bioreactor metagenome</name>
    <dbReference type="NCBI Taxonomy" id="1076179"/>
    <lineage>
        <taxon>unclassified sequences</taxon>
        <taxon>metagenomes</taxon>
        <taxon>ecological metagenomes</taxon>
    </lineage>
</organism>
<feature type="transmembrane region" description="Helical" evidence="1">
    <location>
        <begin position="20"/>
        <end position="40"/>
    </location>
</feature>
<reference evidence="2" key="1">
    <citation type="submission" date="2019-08" db="EMBL/GenBank/DDBJ databases">
        <authorList>
            <person name="Kucharzyk K."/>
            <person name="Murdoch R.W."/>
            <person name="Higgins S."/>
            <person name="Loffler F."/>
        </authorList>
    </citation>
    <scope>NUCLEOTIDE SEQUENCE</scope>
</reference>
<protein>
    <submittedName>
        <fullName evidence="2">Uncharacterized protein</fullName>
    </submittedName>
</protein>
<accession>A0A645A2J4</accession>
<proteinExistence type="predicted"/>
<dbReference type="AlphaFoldDB" id="A0A645A2J4"/>
<sequence length="71" mass="8264">MKKNNSLGNKLTEKVPIKHFLLIMRTIFILLFICVFCSMAEMSYTQNARVTINKRNVTLKEVLNEIESQTD</sequence>
<name>A0A645A2J4_9ZZZZ</name>
<dbReference type="EMBL" id="VSSQ01011666">
    <property type="protein sequence ID" value="MPM47405.1"/>
    <property type="molecule type" value="Genomic_DNA"/>
</dbReference>
<keyword evidence="1" id="KW-1133">Transmembrane helix</keyword>
<evidence type="ECO:0000313" key="2">
    <source>
        <dbReference type="EMBL" id="MPM47405.1"/>
    </source>
</evidence>
<comment type="caution">
    <text evidence="2">The sequence shown here is derived from an EMBL/GenBank/DDBJ whole genome shotgun (WGS) entry which is preliminary data.</text>
</comment>
<evidence type="ECO:0000256" key="1">
    <source>
        <dbReference type="SAM" id="Phobius"/>
    </source>
</evidence>
<keyword evidence="1" id="KW-0472">Membrane</keyword>
<gene>
    <name evidence="2" type="ORF">SDC9_94115</name>
</gene>